<sequence>MAKKKSKVDERQQLYTDNYFSRGHWLLKIWQTLIGLIGWIAVIIPITTTVLSFWSIYDRRVPRIWAYQEGIFEIKFIGILLLFAFAFTSLFAVTMTIIQNRKRDRLVEQWPTYNPINQKKRQNALAKFMDDRFGPAETRENVRYYKVQPEQNLDTDEIQQLYDKDDINDLD</sequence>
<dbReference type="EMBL" id="UYIG01000079">
    <property type="protein sequence ID" value="VDG27978.1"/>
    <property type="molecule type" value="Genomic_DNA"/>
</dbReference>
<keyword evidence="3" id="KW-1185">Reference proteome</keyword>
<proteinExistence type="predicted"/>
<feature type="transmembrane region" description="Helical" evidence="1">
    <location>
        <begin position="32"/>
        <end position="56"/>
    </location>
</feature>
<gene>
    <name evidence="2" type="ORF">MUDAN_MDHGFNIF_02786</name>
</gene>
<dbReference type="OrthoDB" id="5244771at2"/>
<keyword evidence="1" id="KW-1133">Transmembrane helix</keyword>
<name>A0A660DWF2_9LACO</name>
<evidence type="ECO:0000313" key="2">
    <source>
        <dbReference type="EMBL" id="VDG27978.1"/>
    </source>
</evidence>
<organism evidence="2 3">
    <name type="scientific">Lactiplantibacillus mudanjiangensis</name>
    <dbReference type="NCBI Taxonomy" id="1296538"/>
    <lineage>
        <taxon>Bacteria</taxon>
        <taxon>Bacillati</taxon>
        <taxon>Bacillota</taxon>
        <taxon>Bacilli</taxon>
        <taxon>Lactobacillales</taxon>
        <taxon>Lactobacillaceae</taxon>
        <taxon>Lactiplantibacillus</taxon>
    </lineage>
</organism>
<keyword evidence="1" id="KW-0472">Membrane</keyword>
<dbReference type="RefSeq" id="WP_130843490.1">
    <property type="nucleotide sequence ID" value="NZ_BJDY01000002.1"/>
</dbReference>
<feature type="transmembrane region" description="Helical" evidence="1">
    <location>
        <begin position="76"/>
        <end position="98"/>
    </location>
</feature>
<evidence type="ECO:0000313" key="3">
    <source>
        <dbReference type="Proteomes" id="UP000289996"/>
    </source>
</evidence>
<dbReference type="Proteomes" id="UP000289996">
    <property type="component" value="Unassembled WGS sequence"/>
</dbReference>
<reference evidence="2 3" key="1">
    <citation type="submission" date="2018-11" db="EMBL/GenBank/DDBJ databases">
        <authorList>
            <person name="Wuyts S."/>
        </authorList>
    </citation>
    <scope>NUCLEOTIDE SEQUENCE [LARGE SCALE GENOMIC DNA]</scope>
    <source>
        <strain evidence="2">Lactobacillus mudanjiangensis AMBF249</strain>
    </source>
</reference>
<evidence type="ECO:0000256" key="1">
    <source>
        <dbReference type="SAM" id="Phobius"/>
    </source>
</evidence>
<protein>
    <submittedName>
        <fullName evidence="2">Membrane protein [Lactobacillus koreensis]</fullName>
    </submittedName>
</protein>
<keyword evidence="1" id="KW-0812">Transmembrane</keyword>
<accession>A0A660DWF2</accession>
<dbReference type="AlphaFoldDB" id="A0A660DWF2"/>